<dbReference type="Pfam" id="PF13439">
    <property type="entry name" value="Glyco_transf_4"/>
    <property type="match status" value="1"/>
</dbReference>
<evidence type="ECO:0000259" key="1">
    <source>
        <dbReference type="Pfam" id="PF00534"/>
    </source>
</evidence>
<dbReference type="CDD" id="cd03801">
    <property type="entry name" value="GT4_PimA-like"/>
    <property type="match status" value="1"/>
</dbReference>
<evidence type="ECO:0000313" key="4">
    <source>
        <dbReference type="Proteomes" id="UP000480178"/>
    </source>
</evidence>
<dbReference type="InterPro" id="IPR001296">
    <property type="entry name" value="Glyco_trans_1"/>
</dbReference>
<organism evidence="3 4">
    <name type="scientific">Rhodocytophaga rosea</name>
    <dbReference type="NCBI Taxonomy" id="2704465"/>
    <lineage>
        <taxon>Bacteria</taxon>
        <taxon>Pseudomonadati</taxon>
        <taxon>Bacteroidota</taxon>
        <taxon>Cytophagia</taxon>
        <taxon>Cytophagales</taxon>
        <taxon>Rhodocytophagaceae</taxon>
        <taxon>Rhodocytophaga</taxon>
    </lineage>
</organism>
<gene>
    <name evidence="3" type="ORF">GXP67_24535</name>
</gene>
<sequence length="387" mass="43632">MKRNLAIIAPNLGARSETFIQRHMQDLLPGKTVVIASSNKAPLCGHWSVNAPVLIIEDLKKNLHQKPTIKKQLYHAFLYKMGLNKSVKRSSVIDIIENFLITNNVGVILSEYLDFSLDYIGVARKLNIPFFAHAHGYDVSLRLKSNEWRIKYLALNEVDGVILMNEYSKKALKQIGIKAEKLFTIPYGVQLPEFRKETQTDTIIKCLAVGRMVAKKAPILLLDSFRRALEIHPNLHLDFIGTGELLPAVKQYIQAFRLQEKVSLHGALDNELVLNFMQQADIFLQHSITCPDTGDEEGMPVAILEAMSYSLPVISTFHSGIPEAVIHSKTGFLVNEYDVVAMAEKIALLAENQILRINMGLAGREYIKEFLSWEKEKTNLLKLLLGT</sequence>
<dbReference type="KEGG" id="rhoz:GXP67_24535"/>
<keyword evidence="4" id="KW-1185">Reference proteome</keyword>
<dbReference type="GO" id="GO:0016757">
    <property type="term" value="F:glycosyltransferase activity"/>
    <property type="evidence" value="ECO:0007669"/>
    <property type="project" value="InterPro"/>
</dbReference>
<evidence type="ECO:0000313" key="3">
    <source>
        <dbReference type="EMBL" id="QHT69587.1"/>
    </source>
</evidence>
<dbReference type="SUPFAM" id="SSF53756">
    <property type="entry name" value="UDP-Glycosyltransferase/glycogen phosphorylase"/>
    <property type="match status" value="1"/>
</dbReference>
<feature type="domain" description="Glycosyl transferase family 1" evidence="1">
    <location>
        <begin position="199"/>
        <end position="365"/>
    </location>
</feature>
<name>A0A6C0GNS5_9BACT</name>
<dbReference type="PANTHER" id="PTHR12526">
    <property type="entry name" value="GLYCOSYLTRANSFERASE"/>
    <property type="match status" value="1"/>
</dbReference>
<evidence type="ECO:0000259" key="2">
    <source>
        <dbReference type="Pfam" id="PF13439"/>
    </source>
</evidence>
<dbReference type="Proteomes" id="UP000480178">
    <property type="component" value="Chromosome"/>
</dbReference>
<dbReference type="InterPro" id="IPR028098">
    <property type="entry name" value="Glyco_trans_4-like_N"/>
</dbReference>
<dbReference type="Pfam" id="PF00534">
    <property type="entry name" value="Glycos_transf_1"/>
    <property type="match status" value="1"/>
</dbReference>
<protein>
    <submittedName>
        <fullName evidence="3">Glycosyltransferase family 4 protein</fullName>
    </submittedName>
</protein>
<dbReference type="AlphaFoldDB" id="A0A6C0GNS5"/>
<reference evidence="3 4" key="1">
    <citation type="submission" date="2020-01" db="EMBL/GenBank/DDBJ databases">
        <authorList>
            <person name="Kim M.K."/>
        </authorList>
    </citation>
    <scope>NUCLEOTIDE SEQUENCE [LARGE SCALE GENOMIC DNA]</scope>
    <source>
        <strain evidence="3 4">172606-1</strain>
    </source>
</reference>
<dbReference type="EMBL" id="CP048222">
    <property type="protein sequence ID" value="QHT69587.1"/>
    <property type="molecule type" value="Genomic_DNA"/>
</dbReference>
<keyword evidence="3" id="KW-0808">Transferase</keyword>
<feature type="domain" description="Glycosyltransferase subfamily 4-like N-terminal" evidence="2">
    <location>
        <begin position="110"/>
        <end position="190"/>
    </location>
</feature>
<accession>A0A6C0GNS5</accession>
<dbReference type="RefSeq" id="WP_162445574.1">
    <property type="nucleotide sequence ID" value="NZ_CP048222.1"/>
</dbReference>
<dbReference type="Gene3D" id="3.40.50.2000">
    <property type="entry name" value="Glycogen Phosphorylase B"/>
    <property type="match status" value="2"/>
</dbReference>
<proteinExistence type="predicted"/>